<name>A0A518DFC6_9BACT</name>
<evidence type="ECO:0000313" key="2">
    <source>
        <dbReference type="EMBL" id="QDU90183.1"/>
    </source>
</evidence>
<proteinExistence type="predicted"/>
<organism evidence="2 3">
    <name type="scientific">Pirellulimonas nuda</name>
    <dbReference type="NCBI Taxonomy" id="2528009"/>
    <lineage>
        <taxon>Bacteria</taxon>
        <taxon>Pseudomonadati</taxon>
        <taxon>Planctomycetota</taxon>
        <taxon>Planctomycetia</taxon>
        <taxon>Pirellulales</taxon>
        <taxon>Lacipirellulaceae</taxon>
        <taxon>Pirellulimonas</taxon>
    </lineage>
</organism>
<dbReference type="RefSeq" id="WP_145288152.1">
    <property type="nucleotide sequence ID" value="NZ_CP036291.1"/>
</dbReference>
<feature type="region of interest" description="Disordered" evidence="1">
    <location>
        <begin position="43"/>
        <end position="183"/>
    </location>
</feature>
<evidence type="ECO:0000313" key="3">
    <source>
        <dbReference type="Proteomes" id="UP000317429"/>
    </source>
</evidence>
<evidence type="ECO:0000256" key="1">
    <source>
        <dbReference type="SAM" id="MobiDB-lite"/>
    </source>
</evidence>
<gene>
    <name evidence="2" type="ORF">Pla175_35850</name>
</gene>
<dbReference type="OrthoDB" id="10020579at2"/>
<dbReference type="Proteomes" id="UP000317429">
    <property type="component" value="Chromosome"/>
</dbReference>
<feature type="compositionally biased region" description="Basic and acidic residues" evidence="1">
    <location>
        <begin position="44"/>
        <end position="100"/>
    </location>
</feature>
<accession>A0A518DFC6</accession>
<dbReference type="EMBL" id="CP036291">
    <property type="protein sequence ID" value="QDU90183.1"/>
    <property type="molecule type" value="Genomic_DNA"/>
</dbReference>
<sequence length="267" mass="29384">MRSRLGWIGVCFLAVTPVAADEPSQARDAQAARIAEQIAQVRESYQREHPELRRPGSDQEFRDQVQRVAGTREARETRDGRETREPQQDQRSRRDTDARQRPAGRPIAPQDRPRDAPPGMFAPPGPAGPSHAGSHAGPQAGQQWAQPMLHGPPTQGPPHSAGPAMHNPYAPTPPAAASKQRVLRDMAFELERHAHGLENLELYNEADGLRSAAAKLRQSARKMDAPKAAPKSKPDKPEARKRDGDSEKSQKRPPRAEGHVPPRETGH</sequence>
<feature type="region of interest" description="Disordered" evidence="1">
    <location>
        <begin position="213"/>
        <end position="267"/>
    </location>
</feature>
<reference evidence="2 3" key="1">
    <citation type="submission" date="2019-02" db="EMBL/GenBank/DDBJ databases">
        <title>Deep-cultivation of Planctomycetes and their phenomic and genomic characterization uncovers novel biology.</title>
        <authorList>
            <person name="Wiegand S."/>
            <person name="Jogler M."/>
            <person name="Boedeker C."/>
            <person name="Pinto D."/>
            <person name="Vollmers J."/>
            <person name="Rivas-Marin E."/>
            <person name="Kohn T."/>
            <person name="Peeters S.H."/>
            <person name="Heuer A."/>
            <person name="Rast P."/>
            <person name="Oberbeckmann S."/>
            <person name="Bunk B."/>
            <person name="Jeske O."/>
            <person name="Meyerdierks A."/>
            <person name="Storesund J.E."/>
            <person name="Kallscheuer N."/>
            <person name="Luecker S."/>
            <person name="Lage O.M."/>
            <person name="Pohl T."/>
            <person name="Merkel B.J."/>
            <person name="Hornburger P."/>
            <person name="Mueller R.-W."/>
            <person name="Bruemmer F."/>
            <person name="Labrenz M."/>
            <person name="Spormann A.M."/>
            <person name="Op den Camp H."/>
            <person name="Overmann J."/>
            <person name="Amann R."/>
            <person name="Jetten M.S.M."/>
            <person name="Mascher T."/>
            <person name="Medema M.H."/>
            <person name="Devos D.P."/>
            <person name="Kaster A.-K."/>
            <person name="Ovreas L."/>
            <person name="Rohde M."/>
            <person name="Galperin M.Y."/>
            <person name="Jogler C."/>
        </authorList>
    </citation>
    <scope>NUCLEOTIDE SEQUENCE [LARGE SCALE GENOMIC DNA]</scope>
    <source>
        <strain evidence="2 3">Pla175</strain>
    </source>
</reference>
<protein>
    <submittedName>
        <fullName evidence="2">Uncharacterized protein</fullName>
    </submittedName>
</protein>
<feature type="compositionally biased region" description="Low complexity" evidence="1">
    <location>
        <begin position="128"/>
        <end position="147"/>
    </location>
</feature>
<feature type="compositionally biased region" description="Basic and acidic residues" evidence="1">
    <location>
        <begin position="232"/>
        <end position="267"/>
    </location>
</feature>
<keyword evidence="3" id="KW-1185">Reference proteome</keyword>
<dbReference type="AlphaFoldDB" id="A0A518DFC6"/>
<dbReference type="KEGG" id="pnd:Pla175_35850"/>